<feature type="non-terminal residue" evidence="5">
    <location>
        <position position="1"/>
    </location>
</feature>
<evidence type="ECO:0000256" key="1">
    <source>
        <dbReference type="ARBA" id="ARBA00023015"/>
    </source>
</evidence>
<dbReference type="GO" id="GO:0043565">
    <property type="term" value="F:sequence-specific DNA binding"/>
    <property type="evidence" value="ECO:0007669"/>
    <property type="project" value="InterPro"/>
</dbReference>
<accession>A0A2T7T5I7</accession>
<dbReference type="AlphaFoldDB" id="A0A2T7T5I7"/>
<keyword evidence="1" id="KW-0805">Transcription regulation</keyword>
<dbReference type="Proteomes" id="UP000245992">
    <property type="component" value="Unassembled WGS sequence"/>
</dbReference>
<evidence type="ECO:0000259" key="4">
    <source>
        <dbReference type="PROSITE" id="PS01124"/>
    </source>
</evidence>
<dbReference type="STRING" id="1440053.GCA_000718095_01511"/>
<keyword evidence="2" id="KW-0238">DNA-binding</keyword>
<dbReference type="InterPro" id="IPR018060">
    <property type="entry name" value="HTH_AraC"/>
</dbReference>
<keyword evidence="6" id="KW-1185">Reference proteome</keyword>
<dbReference type="InterPro" id="IPR050204">
    <property type="entry name" value="AraC_XylS_family_regulators"/>
</dbReference>
<protein>
    <recommendedName>
        <fullName evidence="4">HTH araC/xylS-type domain-containing protein</fullName>
    </recommendedName>
</protein>
<dbReference type="RefSeq" id="WP_116641105.1">
    <property type="nucleotide sequence ID" value="NZ_AZSP01000203.1"/>
</dbReference>
<dbReference type="GO" id="GO:0003700">
    <property type="term" value="F:DNA-binding transcription factor activity"/>
    <property type="evidence" value="ECO:0007669"/>
    <property type="project" value="InterPro"/>
</dbReference>
<keyword evidence="3" id="KW-0804">Transcription</keyword>
<feature type="domain" description="HTH araC/xylS-type" evidence="4">
    <location>
        <begin position="12"/>
        <end position="109"/>
    </location>
</feature>
<dbReference type="Gene3D" id="1.10.10.60">
    <property type="entry name" value="Homeodomain-like"/>
    <property type="match status" value="1"/>
</dbReference>
<evidence type="ECO:0000256" key="2">
    <source>
        <dbReference type="ARBA" id="ARBA00023125"/>
    </source>
</evidence>
<sequence length="124" mass="12711">ALRRAAAAEPPDPLLRAVVDALEAGRTVAATADAVGLGARQLHRRSLDAFGYGPKTLARVLRLQRALTLVRDGVPFADAALAAGCADQAHLARETRELAGLTLGAYAALANSETPQPSGSTTSA</sequence>
<evidence type="ECO:0000313" key="5">
    <source>
        <dbReference type="EMBL" id="PVE10420.1"/>
    </source>
</evidence>
<gene>
    <name evidence="5" type="ORF">Y717_32425</name>
</gene>
<dbReference type="Pfam" id="PF12833">
    <property type="entry name" value="HTH_18"/>
    <property type="match status" value="1"/>
</dbReference>
<dbReference type="SMART" id="SM00342">
    <property type="entry name" value="HTH_ARAC"/>
    <property type="match status" value="1"/>
</dbReference>
<comment type="caution">
    <text evidence="5">The sequence shown here is derived from an EMBL/GenBank/DDBJ whole genome shotgun (WGS) entry which is preliminary data.</text>
</comment>
<reference evidence="5 6" key="1">
    <citation type="submission" date="2013-12" db="EMBL/GenBank/DDBJ databases">
        <title>Annotated genome of Streptomyces scopuliridis.</title>
        <authorList>
            <person name="Olson J.B."/>
        </authorList>
    </citation>
    <scope>NUCLEOTIDE SEQUENCE [LARGE SCALE GENOMIC DNA]</scope>
    <source>
        <strain evidence="5 6">RB72</strain>
    </source>
</reference>
<dbReference type="EMBL" id="AZSP01000203">
    <property type="protein sequence ID" value="PVE10420.1"/>
    <property type="molecule type" value="Genomic_DNA"/>
</dbReference>
<dbReference type="PANTHER" id="PTHR46796">
    <property type="entry name" value="HTH-TYPE TRANSCRIPTIONAL ACTIVATOR RHAS-RELATED"/>
    <property type="match status" value="1"/>
</dbReference>
<name>A0A2T7T5I7_9ACTN</name>
<evidence type="ECO:0000313" key="6">
    <source>
        <dbReference type="Proteomes" id="UP000245992"/>
    </source>
</evidence>
<dbReference type="PANTHER" id="PTHR46796:SF15">
    <property type="entry name" value="BLL1074 PROTEIN"/>
    <property type="match status" value="1"/>
</dbReference>
<proteinExistence type="predicted"/>
<organism evidence="5 6">
    <name type="scientific">Streptomyces scopuliridis RB72</name>
    <dbReference type="NCBI Taxonomy" id="1440053"/>
    <lineage>
        <taxon>Bacteria</taxon>
        <taxon>Bacillati</taxon>
        <taxon>Actinomycetota</taxon>
        <taxon>Actinomycetes</taxon>
        <taxon>Kitasatosporales</taxon>
        <taxon>Streptomycetaceae</taxon>
        <taxon>Streptomyces</taxon>
    </lineage>
</organism>
<dbReference type="PROSITE" id="PS01124">
    <property type="entry name" value="HTH_ARAC_FAMILY_2"/>
    <property type="match status" value="1"/>
</dbReference>
<dbReference type="OrthoDB" id="9815799at2"/>
<evidence type="ECO:0000256" key="3">
    <source>
        <dbReference type="ARBA" id="ARBA00023163"/>
    </source>
</evidence>